<dbReference type="EMBL" id="CAWUPB010001197">
    <property type="protein sequence ID" value="CAK7356083.1"/>
    <property type="molecule type" value="Genomic_DNA"/>
</dbReference>
<proteinExistence type="predicted"/>
<evidence type="ECO:0000313" key="1">
    <source>
        <dbReference type="EMBL" id="CAK7356083.1"/>
    </source>
</evidence>
<accession>A0AAV1SSF6</accession>
<sequence>MAETQVFLREGTISTCSSHVADLGKKIAELHAKAEPFREEGKEIRPNNILYRVPARKHELLKEASIQEVPVV</sequence>
<keyword evidence="2" id="KW-1185">Reference proteome</keyword>
<protein>
    <submittedName>
        <fullName evidence="1">Uncharacterized protein</fullName>
    </submittedName>
</protein>
<organism evidence="1 2">
    <name type="scientific">Dovyalis caffra</name>
    <dbReference type="NCBI Taxonomy" id="77055"/>
    <lineage>
        <taxon>Eukaryota</taxon>
        <taxon>Viridiplantae</taxon>
        <taxon>Streptophyta</taxon>
        <taxon>Embryophyta</taxon>
        <taxon>Tracheophyta</taxon>
        <taxon>Spermatophyta</taxon>
        <taxon>Magnoliopsida</taxon>
        <taxon>eudicotyledons</taxon>
        <taxon>Gunneridae</taxon>
        <taxon>Pentapetalae</taxon>
        <taxon>rosids</taxon>
        <taxon>fabids</taxon>
        <taxon>Malpighiales</taxon>
        <taxon>Salicaceae</taxon>
        <taxon>Flacourtieae</taxon>
        <taxon>Dovyalis</taxon>
    </lineage>
</organism>
<comment type="caution">
    <text evidence="1">The sequence shown here is derived from an EMBL/GenBank/DDBJ whole genome shotgun (WGS) entry which is preliminary data.</text>
</comment>
<gene>
    <name evidence="1" type="ORF">DCAF_LOCUS26351</name>
</gene>
<dbReference type="Proteomes" id="UP001314170">
    <property type="component" value="Unassembled WGS sequence"/>
</dbReference>
<dbReference type="AlphaFoldDB" id="A0AAV1SSF6"/>
<name>A0AAV1SSF6_9ROSI</name>
<evidence type="ECO:0000313" key="2">
    <source>
        <dbReference type="Proteomes" id="UP001314170"/>
    </source>
</evidence>
<reference evidence="1 2" key="1">
    <citation type="submission" date="2024-01" db="EMBL/GenBank/DDBJ databases">
        <authorList>
            <person name="Waweru B."/>
        </authorList>
    </citation>
    <scope>NUCLEOTIDE SEQUENCE [LARGE SCALE GENOMIC DNA]</scope>
</reference>